<evidence type="ECO:0000259" key="5">
    <source>
        <dbReference type="SMART" id="SM00835"/>
    </source>
</evidence>
<comment type="cofactor">
    <cofactor evidence="3">
        <name>Mn(2+)</name>
        <dbReference type="ChEBI" id="CHEBI:29035"/>
    </cofactor>
    <text evidence="3">Binds 2 manganese ions per subunit.</text>
</comment>
<feature type="binding site" evidence="3">
    <location>
        <position position="175"/>
    </location>
    <ligand>
        <name>Mn(2+)</name>
        <dbReference type="ChEBI" id="CHEBI:29035"/>
        <label>1</label>
    </ligand>
</feature>
<keyword evidence="3" id="KW-0464">Manganese</keyword>
<feature type="binding site" evidence="3">
    <location>
        <position position="181"/>
    </location>
    <ligand>
        <name>Mn(2+)</name>
        <dbReference type="ChEBI" id="CHEBI:29035"/>
        <label>1</label>
    </ligand>
</feature>
<evidence type="ECO:0000313" key="6">
    <source>
        <dbReference type="EMBL" id="KAJ3474480.1"/>
    </source>
</evidence>
<evidence type="ECO:0000256" key="4">
    <source>
        <dbReference type="SAM" id="SignalP"/>
    </source>
</evidence>
<keyword evidence="4" id="KW-0732">Signal</keyword>
<feature type="binding site" evidence="3">
    <location>
        <position position="359"/>
    </location>
    <ligand>
        <name>Mn(2+)</name>
        <dbReference type="ChEBI" id="CHEBI:29035"/>
        <label>2</label>
    </ligand>
</feature>
<dbReference type="NCBIfam" id="TIGR03404">
    <property type="entry name" value="bicupin_oxalic"/>
    <property type="match status" value="1"/>
</dbReference>
<reference evidence="6" key="1">
    <citation type="submission" date="2022-07" db="EMBL/GenBank/DDBJ databases">
        <title>Genome Sequence of Physisporinus lineatus.</title>
        <authorList>
            <person name="Buettner E."/>
        </authorList>
    </citation>
    <scope>NUCLEOTIDE SEQUENCE</scope>
    <source>
        <strain evidence="6">VT162</strain>
    </source>
</reference>
<feature type="domain" description="Cupin type-1" evidence="5">
    <location>
        <begin position="309"/>
        <end position="453"/>
    </location>
</feature>
<feature type="binding site" evidence="3">
    <location>
        <position position="402"/>
    </location>
    <ligand>
        <name>Mn(2+)</name>
        <dbReference type="ChEBI" id="CHEBI:29035"/>
        <label>2</label>
    </ligand>
</feature>
<dbReference type="AlphaFoldDB" id="A0AAD5UTW4"/>
<dbReference type="InterPro" id="IPR006045">
    <property type="entry name" value="Cupin_1"/>
</dbReference>
<dbReference type="SMART" id="SM00835">
    <property type="entry name" value="Cupin_1"/>
    <property type="match status" value="2"/>
</dbReference>
<dbReference type="EMBL" id="JANAWD010001052">
    <property type="protein sequence ID" value="KAJ3474480.1"/>
    <property type="molecule type" value="Genomic_DNA"/>
</dbReference>
<dbReference type="Pfam" id="PF00190">
    <property type="entry name" value="Cupin_1"/>
    <property type="match status" value="2"/>
</dbReference>
<name>A0AAD5UTW4_9APHY</name>
<dbReference type="InterPro" id="IPR017774">
    <property type="entry name" value="Bicupin_oxalate_deCO2ase/Oxase"/>
</dbReference>
<dbReference type="InterPro" id="IPR051610">
    <property type="entry name" value="GPI/OXD"/>
</dbReference>
<dbReference type="PANTHER" id="PTHR35848">
    <property type="entry name" value="OXALATE-BINDING PROTEIN"/>
    <property type="match status" value="1"/>
</dbReference>
<feature type="binding site" evidence="3">
    <location>
        <position position="357"/>
    </location>
    <ligand>
        <name>Mn(2+)</name>
        <dbReference type="ChEBI" id="CHEBI:29035"/>
        <label>2</label>
    </ligand>
</feature>
<feature type="binding site" evidence="3">
    <location>
        <position position="363"/>
    </location>
    <ligand>
        <name>Mn(2+)</name>
        <dbReference type="ChEBI" id="CHEBI:29035"/>
        <label>2</label>
    </ligand>
</feature>
<protein>
    <recommendedName>
        <fullName evidence="5">Cupin type-1 domain-containing protein</fullName>
    </recommendedName>
</protein>
<comment type="caution">
    <text evidence="6">The sequence shown here is derived from an EMBL/GenBank/DDBJ whole genome shotgun (WGS) entry which is preliminary data.</text>
</comment>
<dbReference type="GO" id="GO:0033609">
    <property type="term" value="P:oxalate metabolic process"/>
    <property type="evidence" value="ECO:0007669"/>
    <property type="project" value="InterPro"/>
</dbReference>
<dbReference type="Proteomes" id="UP001212997">
    <property type="component" value="Unassembled WGS sequence"/>
</dbReference>
<dbReference type="InterPro" id="IPR011051">
    <property type="entry name" value="RmlC_Cupin_sf"/>
</dbReference>
<keyword evidence="1 3" id="KW-0479">Metal-binding</keyword>
<dbReference type="PANTHER" id="PTHR35848:SF9">
    <property type="entry name" value="SLL1358 PROTEIN"/>
    <property type="match status" value="1"/>
</dbReference>
<organism evidence="6 7">
    <name type="scientific">Meripilus lineatus</name>
    <dbReference type="NCBI Taxonomy" id="2056292"/>
    <lineage>
        <taxon>Eukaryota</taxon>
        <taxon>Fungi</taxon>
        <taxon>Dikarya</taxon>
        <taxon>Basidiomycota</taxon>
        <taxon>Agaricomycotina</taxon>
        <taxon>Agaricomycetes</taxon>
        <taxon>Polyporales</taxon>
        <taxon>Meripilaceae</taxon>
        <taxon>Meripilus</taxon>
    </lineage>
</organism>
<dbReference type="SUPFAM" id="SSF51182">
    <property type="entry name" value="RmlC-like cupins"/>
    <property type="match status" value="1"/>
</dbReference>
<dbReference type="InterPro" id="IPR014710">
    <property type="entry name" value="RmlC-like_jellyroll"/>
</dbReference>
<accession>A0AAD5UTW4</accession>
<feature type="domain" description="Cupin type-1" evidence="5">
    <location>
        <begin position="126"/>
        <end position="271"/>
    </location>
</feature>
<evidence type="ECO:0000256" key="2">
    <source>
        <dbReference type="PIRSR" id="PIRSR617774-1"/>
    </source>
</evidence>
<dbReference type="Gene3D" id="2.60.120.10">
    <property type="entry name" value="Jelly Rolls"/>
    <property type="match status" value="2"/>
</dbReference>
<keyword evidence="7" id="KW-1185">Reference proteome</keyword>
<dbReference type="GO" id="GO:0046872">
    <property type="term" value="F:metal ion binding"/>
    <property type="evidence" value="ECO:0007669"/>
    <property type="project" value="UniProtKB-KW"/>
</dbReference>
<evidence type="ECO:0000313" key="7">
    <source>
        <dbReference type="Proteomes" id="UP001212997"/>
    </source>
</evidence>
<proteinExistence type="predicted"/>
<feature type="chain" id="PRO_5042230787" description="Cupin type-1 domain-containing protein" evidence="4">
    <location>
        <begin position="24"/>
        <end position="464"/>
    </location>
</feature>
<feature type="active site" description="Proton donor" evidence="2">
    <location>
        <position position="417"/>
    </location>
</feature>
<gene>
    <name evidence="6" type="ORF">NLI96_g12435</name>
</gene>
<dbReference type="CDD" id="cd20305">
    <property type="entry name" value="cupin_OxDC_C"/>
    <property type="match status" value="1"/>
</dbReference>
<feature type="signal peptide" evidence="4">
    <location>
        <begin position="1"/>
        <end position="23"/>
    </location>
</feature>
<evidence type="ECO:0000256" key="3">
    <source>
        <dbReference type="PIRSR" id="PIRSR617774-2"/>
    </source>
</evidence>
<feature type="binding site" evidence="3">
    <location>
        <position position="177"/>
    </location>
    <ligand>
        <name>Mn(2+)</name>
        <dbReference type="ChEBI" id="CHEBI:29035"/>
        <label>1</label>
    </ligand>
</feature>
<sequence length="464" mass="51408">MARFAQLALLLPLFFALLDLAQAKPILDEEMKRVLEGRDASTLKPLHLARRDASGRQPRHLRPEDFMVQKRDITPPDVGQLATWEGDPVPIRDGKGTTFLGPTNHELDKQNPDNLAAPPSDAGTVPNLKWSMSLSHTKLLKGGWVREQTVTDLPPSKELSAAELRLAPNAYRELHWHRVAEWGYILGGNGRISIIDEDGKTYQADVKGPTNTSDPDIYYIQALDEGLEILLIFTDGDFDSLGTTFMLSDWLIHTPVSIVAQNLGLSVEQLKNVPAKFPYILESTVPPPGFGQGKEVANPNGNTKLPYVFRLSEQEKLMAPGGGGWMKIQDAKTNFPISIDLASALVFVEPNGMREMHWHTGDEWLYIISGTGRATAFAGSSTARTFNFQPGDTAVWPSGYGHFMKNTSPTEPLIFLEVFKSDHYADFTATQWLALTPPQVVSDLLGIPVETVEKLKREKQFIVA</sequence>
<evidence type="ECO:0000256" key="1">
    <source>
        <dbReference type="ARBA" id="ARBA00022723"/>
    </source>
</evidence>